<feature type="domain" description="Glycosyltransferase 2-like" evidence="2">
    <location>
        <begin position="23"/>
        <end position="182"/>
    </location>
</feature>
<evidence type="ECO:0000256" key="1">
    <source>
        <dbReference type="ARBA" id="ARBA00022519"/>
    </source>
</evidence>
<evidence type="ECO:0000259" key="2">
    <source>
        <dbReference type="Pfam" id="PF00535"/>
    </source>
</evidence>
<dbReference type="InterPro" id="IPR029044">
    <property type="entry name" value="Nucleotide-diphossugar_trans"/>
</dbReference>
<dbReference type="EMBL" id="QFOH01000006">
    <property type="protein sequence ID" value="PZP25370.1"/>
    <property type="molecule type" value="Genomic_DNA"/>
</dbReference>
<dbReference type="AlphaFoldDB" id="A0A2W5DAC3"/>
<evidence type="ECO:0000313" key="3">
    <source>
        <dbReference type="EMBL" id="PZP25370.1"/>
    </source>
</evidence>
<gene>
    <name evidence="3" type="ORF">DI599_05355</name>
</gene>
<dbReference type="CDD" id="cd06423">
    <property type="entry name" value="CESA_like"/>
    <property type="match status" value="1"/>
</dbReference>
<dbReference type="SUPFAM" id="SSF53448">
    <property type="entry name" value="Nucleotide-diphospho-sugar transferases"/>
    <property type="match status" value="1"/>
</dbReference>
<evidence type="ECO:0000313" key="4">
    <source>
        <dbReference type="Proteomes" id="UP000249198"/>
    </source>
</evidence>
<accession>A0A2W5DAC3</accession>
<keyword evidence="3" id="KW-0808">Transferase</keyword>
<keyword evidence="1" id="KW-0472">Membrane</keyword>
<proteinExistence type="predicted"/>
<name>A0A2W5DAC3_9PSED</name>
<sequence>MGAFEEEAWTLGGLDMKDVPLVSVVIPCYNHGRYISSSIASVLSQDYPHIELIVVNDGSQDDSLEIMRNLQASYGFVVIDQANGGVTLASEAGCKVASGKYVVIFDADDVMPPYRISKQVDFFESHPGVGCCGGNFVYIDSDGREIAGAPLKRFGIYKFNELFSVEELWVGGPTSMYRRKAMLEVGGFDLSLDIQDLQMELKIAHAGYDVAILEDMLSYYRRHSENKSSKYKENFYICSRLIDAYRQEPGYRLARQALVNSALKRAVREDLAFAGALFRELPLRDWNRKTFKRFRKYAWVSCVSLWSGRRSA</sequence>
<keyword evidence="1" id="KW-0997">Cell inner membrane</keyword>
<dbReference type="RefSeq" id="WP_273229896.1">
    <property type="nucleotide sequence ID" value="NZ_QFOH01000006.1"/>
</dbReference>
<dbReference type="PANTHER" id="PTHR43685">
    <property type="entry name" value="GLYCOSYLTRANSFERASE"/>
    <property type="match status" value="1"/>
</dbReference>
<dbReference type="Proteomes" id="UP000249198">
    <property type="component" value="Unassembled WGS sequence"/>
</dbReference>
<dbReference type="Gene3D" id="3.90.550.10">
    <property type="entry name" value="Spore Coat Polysaccharide Biosynthesis Protein SpsA, Chain A"/>
    <property type="match status" value="1"/>
</dbReference>
<dbReference type="InterPro" id="IPR050834">
    <property type="entry name" value="Glycosyltransf_2"/>
</dbReference>
<keyword evidence="1" id="KW-1003">Cell membrane</keyword>
<dbReference type="Pfam" id="PF00535">
    <property type="entry name" value="Glycos_transf_2"/>
    <property type="match status" value="1"/>
</dbReference>
<reference evidence="3 4" key="1">
    <citation type="submission" date="2017-08" db="EMBL/GenBank/DDBJ databases">
        <title>Infants hospitalized years apart are colonized by the same room-sourced microbial strains.</title>
        <authorList>
            <person name="Brooks B."/>
            <person name="Olm M.R."/>
            <person name="Firek B.A."/>
            <person name="Baker R."/>
            <person name="Thomas B.C."/>
            <person name="Morowitz M.J."/>
            <person name="Banfield J.F."/>
        </authorList>
    </citation>
    <scope>NUCLEOTIDE SEQUENCE [LARGE SCALE GENOMIC DNA]</scope>
    <source>
        <strain evidence="3">S2_009_000_R2_77</strain>
    </source>
</reference>
<comment type="caution">
    <text evidence="3">The sequence shown here is derived from an EMBL/GenBank/DDBJ whole genome shotgun (WGS) entry which is preliminary data.</text>
</comment>
<dbReference type="GO" id="GO:0016740">
    <property type="term" value="F:transferase activity"/>
    <property type="evidence" value="ECO:0007669"/>
    <property type="project" value="UniProtKB-KW"/>
</dbReference>
<dbReference type="InterPro" id="IPR001173">
    <property type="entry name" value="Glyco_trans_2-like"/>
</dbReference>
<protein>
    <submittedName>
        <fullName evidence="3">Glycosyl transferase</fullName>
    </submittedName>
</protein>
<dbReference type="PANTHER" id="PTHR43685:SF11">
    <property type="entry name" value="GLYCOSYLTRANSFERASE TAGX-RELATED"/>
    <property type="match status" value="1"/>
</dbReference>
<organism evidence="3 4">
    <name type="scientific">Pseudomonas kuykendallii</name>
    <dbReference type="NCBI Taxonomy" id="1007099"/>
    <lineage>
        <taxon>Bacteria</taxon>
        <taxon>Pseudomonadati</taxon>
        <taxon>Pseudomonadota</taxon>
        <taxon>Gammaproteobacteria</taxon>
        <taxon>Pseudomonadales</taxon>
        <taxon>Pseudomonadaceae</taxon>
        <taxon>Pseudomonas</taxon>
    </lineage>
</organism>